<dbReference type="InterPro" id="IPR051644">
    <property type="entry name" value="TRAMP_AT-DNA-binding"/>
</dbReference>
<feature type="region of interest" description="Disordered" evidence="10">
    <location>
        <begin position="1"/>
        <end position="22"/>
    </location>
</feature>
<dbReference type="GO" id="GO:0071038">
    <property type="term" value="P:TRAMP-dependent tRNA surveillance pathway"/>
    <property type="evidence" value="ECO:0007669"/>
    <property type="project" value="TreeGrafter"/>
</dbReference>
<evidence type="ECO:0000256" key="5">
    <source>
        <dbReference type="ARBA" id="ARBA00022833"/>
    </source>
</evidence>
<dbReference type="Proteomes" id="UP001497382">
    <property type="component" value="Unassembled WGS sequence"/>
</dbReference>
<dbReference type="GO" id="GO:0031499">
    <property type="term" value="C:TRAMP complex"/>
    <property type="evidence" value="ECO:0007669"/>
    <property type="project" value="TreeGrafter"/>
</dbReference>
<dbReference type="EMBL" id="CAXIEN010000137">
    <property type="protein sequence ID" value="CAL1280848.1"/>
    <property type="molecule type" value="Genomic_DNA"/>
</dbReference>
<dbReference type="GO" id="GO:0071039">
    <property type="term" value="P:nuclear polyadenylation-dependent CUT catabolic process"/>
    <property type="evidence" value="ECO:0007669"/>
    <property type="project" value="TreeGrafter"/>
</dbReference>
<dbReference type="AlphaFoldDB" id="A0AAV2AE85"/>
<accession>A0AAV2AE85</accession>
<keyword evidence="4 9" id="KW-0863">Zinc-finger</keyword>
<evidence type="ECO:0000256" key="8">
    <source>
        <dbReference type="ARBA" id="ARBA00043023"/>
    </source>
</evidence>
<dbReference type="InterPro" id="IPR001878">
    <property type="entry name" value="Znf_CCHC"/>
</dbReference>
<dbReference type="Gene3D" id="4.10.60.10">
    <property type="entry name" value="Zinc finger, CCHC-type"/>
    <property type="match status" value="1"/>
</dbReference>
<keyword evidence="6" id="KW-0539">Nucleus</keyword>
<gene>
    <name evidence="12" type="ORF">LARSCL_LOCUS11224</name>
</gene>
<dbReference type="GO" id="GO:0071035">
    <property type="term" value="P:nuclear polyadenylation-dependent rRNA catabolic process"/>
    <property type="evidence" value="ECO:0007669"/>
    <property type="project" value="TreeGrafter"/>
</dbReference>
<keyword evidence="3" id="KW-0677">Repeat</keyword>
<evidence type="ECO:0000256" key="6">
    <source>
        <dbReference type="ARBA" id="ARBA00023242"/>
    </source>
</evidence>
<keyword evidence="2" id="KW-0479">Metal-binding</keyword>
<feature type="compositionally biased region" description="Basic residues" evidence="10">
    <location>
        <begin position="505"/>
        <end position="514"/>
    </location>
</feature>
<dbReference type="GO" id="GO:0003723">
    <property type="term" value="F:RNA binding"/>
    <property type="evidence" value="ECO:0007669"/>
    <property type="project" value="TreeGrafter"/>
</dbReference>
<feature type="domain" description="CCHC-type" evidence="11">
    <location>
        <begin position="421"/>
        <end position="434"/>
    </location>
</feature>
<feature type="compositionally biased region" description="Polar residues" evidence="10">
    <location>
        <begin position="517"/>
        <end position="531"/>
    </location>
</feature>
<organism evidence="12 13">
    <name type="scientific">Larinioides sclopetarius</name>
    <dbReference type="NCBI Taxonomy" id="280406"/>
    <lineage>
        <taxon>Eukaryota</taxon>
        <taxon>Metazoa</taxon>
        <taxon>Ecdysozoa</taxon>
        <taxon>Arthropoda</taxon>
        <taxon>Chelicerata</taxon>
        <taxon>Arachnida</taxon>
        <taxon>Araneae</taxon>
        <taxon>Araneomorphae</taxon>
        <taxon>Entelegynae</taxon>
        <taxon>Araneoidea</taxon>
        <taxon>Araneidae</taxon>
        <taxon>Larinioides</taxon>
    </lineage>
</organism>
<evidence type="ECO:0000256" key="1">
    <source>
        <dbReference type="ARBA" id="ARBA00004123"/>
    </source>
</evidence>
<comment type="caution">
    <text evidence="12">The sequence shown here is derived from an EMBL/GenBank/DDBJ whole genome shotgun (WGS) entry which is preliminary data.</text>
</comment>
<evidence type="ECO:0000256" key="7">
    <source>
        <dbReference type="ARBA" id="ARBA00041190"/>
    </source>
</evidence>
<feature type="compositionally biased region" description="Acidic residues" evidence="10">
    <location>
        <begin position="12"/>
        <end position="22"/>
    </location>
</feature>
<evidence type="ECO:0000256" key="9">
    <source>
        <dbReference type="PROSITE-ProRule" id="PRU00047"/>
    </source>
</evidence>
<protein>
    <recommendedName>
        <fullName evidence="7">Zinc finger CCHC domain-containing protein 7</fullName>
    </recommendedName>
    <alternativeName>
        <fullName evidence="8">TRAMP-like complex RNA-binding factor ZCCHC7</fullName>
    </alternativeName>
</protein>
<evidence type="ECO:0000256" key="4">
    <source>
        <dbReference type="ARBA" id="ARBA00022771"/>
    </source>
</evidence>
<dbReference type="GO" id="GO:0071037">
    <property type="term" value="P:nuclear polyadenylation-dependent snRNA catabolic process"/>
    <property type="evidence" value="ECO:0007669"/>
    <property type="project" value="TreeGrafter"/>
</dbReference>
<keyword evidence="13" id="KW-1185">Reference proteome</keyword>
<feature type="region of interest" description="Disordered" evidence="10">
    <location>
        <begin position="464"/>
        <end position="532"/>
    </location>
</feature>
<evidence type="ECO:0000313" key="13">
    <source>
        <dbReference type="Proteomes" id="UP001497382"/>
    </source>
</evidence>
<evidence type="ECO:0000259" key="11">
    <source>
        <dbReference type="PROSITE" id="PS50158"/>
    </source>
</evidence>
<dbReference type="GO" id="GO:0071031">
    <property type="term" value="P:nuclear mRNA surveillance of mRNA 3'-end processing"/>
    <property type="evidence" value="ECO:0007669"/>
    <property type="project" value="TreeGrafter"/>
</dbReference>
<dbReference type="SMART" id="SM00343">
    <property type="entry name" value="ZnF_C2HC"/>
    <property type="match status" value="5"/>
</dbReference>
<proteinExistence type="predicted"/>
<evidence type="ECO:0000256" key="10">
    <source>
        <dbReference type="SAM" id="MobiDB-lite"/>
    </source>
</evidence>
<reference evidence="12 13" key="1">
    <citation type="submission" date="2024-04" db="EMBL/GenBank/DDBJ databases">
        <authorList>
            <person name="Rising A."/>
            <person name="Reimegard J."/>
            <person name="Sonavane S."/>
            <person name="Akerstrom W."/>
            <person name="Nylinder S."/>
            <person name="Hedman E."/>
            <person name="Kallberg Y."/>
        </authorList>
    </citation>
    <scope>NUCLEOTIDE SEQUENCE [LARGE SCALE GENOMIC DNA]</scope>
</reference>
<dbReference type="GO" id="GO:0008270">
    <property type="term" value="F:zinc ion binding"/>
    <property type="evidence" value="ECO:0007669"/>
    <property type="project" value="UniProtKB-KW"/>
</dbReference>
<sequence>MEDYDYLLSDGSDNEEASYSDQVDSDIEAELYGLIHHDTQDNSVSLQDKSDSVDINSVSIQDKSGSTESNFILPQDDLGLIDNNSVSPVTNSVASVDTINSTERRKKKKKKLKKHSFPITNDHTSFFSSDAIVNSNLYYSFESPVRMQKQQHNQVENENTKRNVIPTPAKRKSDAISEILENIQFKKNIKSAQPENSVSKQKKIKPNHNCIKAGGESFVEIIDDSSDSDSSIIFLEPDQSNLQTNIAKETVVLSSDSEDSDSSMEKSFSQACQRKRVEVSNADISPNSKDPWHINSEDKFRTRKQSNRYHDNAVMTCSKCQLKGHSAKFCAISKAMKCFFCGDYHSGMNCKNKICTKCFQQGHDRRRCYVHRIGTCGLCSMRGHSLNNCPDLWRRYHLTVSQTSKGSIVKGNPKPHSPLYCYTCGSKGHYGAECVETRTDRWSFPTWTSVISYKNPISVLRNKDGRNFQQEERNSNERNRFDETPLFRRRKGNEAFSKDTPIQKTKQKKKKKSKMQPNTNPQSATRSQSIIHNEVYFPRTPKMTPSSSAEHFPKKKFKKLKNGGAALLRQQMSHRIGLQQRLGLPFPSTI</sequence>
<evidence type="ECO:0000256" key="2">
    <source>
        <dbReference type="ARBA" id="ARBA00022723"/>
    </source>
</evidence>
<dbReference type="PANTHER" id="PTHR46543">
    <property type="entry name" value="ZINC FINGER CCHC DOMAIN-CONTAINING PROTEIN 7"/>
    <property type="match status" value="1"/>
</dbReference>
<name>A0AAV2AE85_9ARAC</name>
<dbReference type="PROSITE" id="PS50158">
    <property type="entry name" value="ZF_CCHC"/>
    <property type="match status" value="1"/>
</dbReference>
<keyword evidence="5" id="KW-0862">Zinc</keyword>
<dbReference type="GO" id="GO:0071036">
    <property type="term" value="P:nuclear polyadenylation-dependent snoRNA catabolic process"/>
    <property type="evidence" value="ECO:0007669"/>
    <property type="project" value="TreeGrafter"/>
</dbReference>
<evidence type="ECO:0000313" key="12">
    <source>
        <dbReference type="EMBL" id="CAL1280848.1"/>
    </source>
</evidence>
<evidence type="ECO:0000256" key="3">
    <source>
        <dbReference type="ARBA" id="ARBA00022737"/>
    </source>
</evidence>
<feature type="compositionally biased region" description="Basic and acidic residues" evidence="10">
    <location>
        <begin position="464"/>
        <end position="497"/>
    </location>
</feature>
<comment type="subcellular location">
    <subcellularLocation>
        <location evidence="1">Nucleus</location>
    </subcellularLocation>
</comment>
<dbReference type="PANTHER" id="PTHR46543:SF1">
    <property type="entry name" value="ZINC FINGER CCHC DOMAIN-CONTAINING PROTEIN 7"/>
    <property type="match status" value="1"/>
</dbReference>